<keyword evidence="14 16" id="KW-0368">Histidine biosynthesis</keyword>
<dbReference type="InterPro" id="IPR038019">
    <property type="entry name" value="PRib_AMP_CycHydrolase_sf"/>
</dbReference>
<evidence type="ECO:0000256" key="5">
    <source>
        <dbReference type="ARBA" id="ARBA00005204"/>
    </source>
</evidence>
<reference evidence="19" key="1">
    <citation type="journal article" date="2019" name="Int. J. Syst. Evol. Microbiol.">
        <title>The Global Catalogue of Microorganisms (GCM) 10K type strain sequencing project: providing services to taxonomists for standard genome sequencing and annotation.</title>
        <authorList>
            <consortium name="The Broad Institute Genomics Platform"/>
            <consortium name="The Broad Institute Genome Sequencing Center for Infectious Disease"/>
            <person name="Wu L."/>
            <person name="Ma J."/>
        </authorList>
    </citation>
    <scope>NUCLEOTIDE SEQUENCE [LARGE SCALE GENOMIC DNA]</scope>
    <source>
        <strain evidence="19">JCM 17563</strain>
    </source>
</reference>
<dbReference type="EC" id="3.6.1.31" evidence="16"/>
<proteinExistence type="inferred from homology"/>
<dbReference type="Gene3D" id="3.10.20.810">
    <property type="entry name" value="Phosphoribosyl-AMP cyclohydrolase"/>
    <property type="match status" value="1"/>
</dbReference>
<feature type="domain" description="Phosphoribosyl-AMP cyclohydrolase" evidence="17">
    <location>
        <begin position="30"/>
        <end position="102"/>
    </location>
</feature>
<comment type="pathway">
    <text evidence="4 16">Amino-acid biosynthesis; L-histidine biosynthesis; L-histidine from 5-phospho-alpha-D-ribose 1-diphosphate: step 3/9.</text>
</comment>
<comment type="subcellular location">
    <subcellularLocation>
        <location evidence="3 16">Cytoplasm</location>
    </subcellularLocation>
</comment>
<comment type="caution">
    <text evidence="18">The sequence shown here is derived from an EMBL/GenBank/DDBJ whole genome shotgun (WGS) entry which is preliminary data.</text>
</comment>
<organism evidence="18 19">
    <name type="scientific">Sphingomonas swuensis</name>
    <dbReference type="NCBI Taxonomy" id="977800"/>
    <lineage>
        <taxon>Bacteria</taxon>
        <taxon>Pseudomonadati</taxon>
        <taxon>Pseudomonadota</taxon>
        <taxon>Alphaproteobacteria</taxon>
        <taxon>Sphingomonadales</taxon>
        <taxon>Sphingomonadaceae</taxon>
        <taxon>Sphingomonas</taxon>
    </lineage>
</organism>
<dbReference type="NCBIfam" id="TIGR03188">
    <property type="entry name" value="histidine_hisI"/>
    <property type="match status" value="1"/>
</dbReference>
<name>A0ABP7SUN8_9SPHN</name>
<evidence type="ECO:0000256" key="4">
    <source>
        <dbReference type="ARBA" id="ARBA00005169"/>
    </source>
</evidence>
<evidence type="ECO:0000256" key="1">
    <source>
        <dbReference type="ARBA" id="ARBA00000024"/>
    </source>
</evidence>
<dbReference type="Pfam" id="PF01503">
    <property type="entry name" value="PRA-PH"/>
    <property type="match status" value="1"/>
</dbReference>
<keyword evidence="12 16" id="KW-0378">Hydrolase</keyword>
<evidence type="ECO:0000313" key="18">
    <source>
        <dbReference type="EMBL" id="GAA4016764.1"/>
    </source>
</evidence>
<evidence type="ECO:0000259" key="17">
    <source>
        <dbReference type="Pfam" id="PF01502"/>
    </source>
</evidence>
<accession>A0ABP7SUN8</accession>
<dbReference type="SUPFAM" id="SSF101386">
    <property type="entry name" value="all-alpha NTP pyrophosphatases"/>
    <property type="match status" value="1"/>
</dbReference>
<dbReference type="EMBL" id="BAABBQ010000001">
    <property type="protein sequence ID" value="GAA4016764.1"/>
    <property type="molecule type" value="Genomic_DNA"/>
</dbReference>
<dbReference type="HAMAP" id="MF_01019">
    <property type="entry name" value="HisIE"/>
    <property type="match status" value="1"/>
</dbReference>
<evidence type="ECO:0000256" key="15">
    <source>
        <dbReference type="ARBA" id="ARBA00023268"/>
    </source>
</evidence>
<dbReference type="InterPro" id="IPR023019">
    <property type="entry name" value="His_synth_HisIE"/>
</dbReference>
<evidence type="ECO:0000256" key="7">
    <source>
        <dbReference type="ARBA" id="ARBA00008299"/>
    </source>
</evidence>
<keyword evidence="9 16" id="KW-0963">Cytoplasm</keyword>
<dbReference type="HAMAP" id="MF_01020">
    <property type="entry name" value="HisE"/>
    <property type="match status" value="1"/>
</dbReference>
<dbReference type="NCBIfam" id="NF000768">
    <property type="entry name" value="PRK00051.1"/>
    <property type="match status" value="1"/>
</dbReference>
<evidence type="ECO:0000256" key="16">
    <source>
        <dbReference type="HAMAP-Rule" id="MF_01019"/>
    </source>
</evidence>
<sequence>MIDVDSLAWDKMEGLLPAVVQDAATGVVLMLGYMDRAALAETLDSGQVTFFSRSKQRLWRKGETSGNVLRLVDLRTDCDSDALLVRADPAGPTCHLGTASCFAVAEEGASWLGTLERIVADRAAAPATESYTARLLADPGKAAQKVGEEGVEVALAAVSRDTDGVAEEAADLLFHLLVVLRSREIPLSSVIDRLRERHEQMRTG</sequence>
<dbReference type="RefSeq" id="WP_344706748.1">
    <property type="nucleotide sequence ID" value="NZ_BAABBQ010000001.1"/>
</dbReference>
<comment type="catalytic activity">
    <reaction evidence="2 16">
        <text>1-(5-phospho-beta-D-ribosyl)-ATP + H2O = 1-(5-phospho-beta-D-ribosyl)-5'-AMP + diphosphate + H(+)</text>
        <dbReference type="Rhea" id="RHEA:22828"/>
        <dbReference type="ChEBI" id="CHEBI:15377"/>
        <dbReference type="ChEBI" id="CHEBI:15378"/>
        <dbReference type="ChEBI" id="CHEBI:33019"/>
        <dbReference type="ChEBI" id="CHEBI:59457"/>
        <dbReference type="ChEBI" id="CHEBI:73183"/>
        <dbReference type="EC" id="3.6.1.31"/>
    </reaction>
</comment>
<evidence type="ECO:0000313" key="19">
    <source>
        <dbReference type="Proteomes" id="UP001500235"/>
    </source>
</evidence>
<evidence type="ECO:0000256" key="8">
    <source>
        <dbReference type="ARBA" id="ARBA00009392"/>
    </source>
</evidence>
<keyword evidence="19" id="KW-1185">Reference proteome</keyword>
<keyword evidence="13 16" id="KW-0067">ATP-binding</keyword>
<dbReference type="EC" id="3.5.4.19" evidence="16"/>
<keyword evidence="11 16" id="KW-0547">Nucleotide-binding</keyword>
<comment type="catalytic activity">
    <reaction evidence="1 16">
        <text>1-(5-phospho-beta-D-ribosyl)-5'-AMP + H2O = 1-(5-phospho-beta-D-ribosyl)-5-[(5-phospho-beta-D-ribosylamino)methylideneamino]imidazole-4-carboxamide</text>
        <dbReference type="Rhea" id="RHEA:20049"/>
        <dbReference type="ChEBI" id="CHEBI:15377"/>
        <dbReference type="ChEBI" id="CHEBI:58435"/>
        <dbReference type="ChEBI" id="CHEBI:59457"/>
        <dbReference type="EC" id="3.5.4.19"/>
    </reaction>
</comment>
<comment type="similarity">
    <text evidence="8">Belongs to the PRA-PH family.</text>
</comment>
<comment type="similarity">
    <text evidence="7 16">In the N-terminal section; belongs to the PRA-CH family.</text>
</comment>
<comment type="pathway">
    <text evidence="5 16">Amino-acid biosynthesis; L-histidine biosynthesis; L-histidine from 5-phospho-alpha-D-ribose 1-diphosphate: step 2/9.</text>
</comment>
<dbReference type="NCBIfam" id="NF002747">
    <property type="entry name" value="PRK02759.1"/>
    <property type="match status" value="1"/>
</dbReference>
<dbReference type="Gene3D" id="1.10.287.1080">
    <property type="entry name" value="MazG-like"/>
    <property type="match status" value="1"/>
</dbReference>
<evidence type="ECO:0000256" key="9">
    <source>
        <dbReference type="ARBA" id="ARBA00022490"/>
    </source>
</evidence>
<feature type="region of interest" description="Phosphoribosyl-AMP cyclohydrolase" evidence="16">
    <location>
        <begin position="1"/>
        <end position="111"/>
    </location>
</feature>
<evidence type="ECO:0000256" key="14">
    <source>
        <dbReference type="ARBA" id="ARBA00023102"/>
    </source>
</evidence>
<feature type="region of interest" description="Phosphoribosyl-ATP pyrophosphohydrolase" evidence="16">
    <location>
        <begin position="112"/>
        <end position="204"/>
    </location>
</feature>
<comment type="similarity">
    <text evidence="6 16">In the C-terminal section; belongs to the PRA-PH family.</text>
</comment>
<dbReference type="Pfam" id="PF01502">
    <property type="entry name" value="PRA-CH"/>
    <property type="match status" value="1"/>
</dbReference>
<keyword evidence="15 16" id="KW-0511">Multifunctional enzyme</keyword>
<dbReference type="InterPro" id="IPR008179">
    <property type="entry name" value="HisE"/>
</dbReference>
<dbReference type="InterPro" id="IPR021130">
    <property type="entry name" value="PRib-ATP_PPHydrolase-like"/>
</dbReference>
<evidence type="ECO:0000256" key="6">
    <source>
        <dbReference type="ARBA" id="ARBA00007731"/>
    </source>
</evidence>
<evidence type="ECO:0000256" key="10">
    <source>
        <dbReference type="ARBA" id="ARBA00022605"/>
    </source>
</evidence>
<dbReference type="PANTHER" id="PTHR42945:SF9">
    <property type="entry name" value="HISTIDINE BIOSYNTHESIS BIFUNCTIONAL PROTEIN HISIE"/>
    <property type="match status" value="1"/>
</dbReference>
<gene>
    <name evidence="16 18" type="primary">hisIE</name>
    <name evidence="16" type="synonym">hisI</name>
    <name evidence="18" type="ORF">GCM10022280_14810</name>
</gene>
<evidence type="ECO:0000256" key="11">
    <source>
        <dbReference type="ARBA" id="ARBA00022741"/>
    </source>
</evidence>
<evidence type="ECO:0000256" key="13">
    <source>
        <dbReference type="ARBA" id="ARBA00022840"/>
    </source>
</evidence>
<dbReference type="InterPro" id="IPR002496">
    <property type="entry name" value="PRib_AMP_CycHydrolase_dom"/>
</dbReference>
<evidence type="ECO:0000256" key="12">
    <source>
        <dbReference type="ARBA" id="ARBA00022801"/>
    </source>
</evidence>
<evidence type="ECO:0000256" key="3">
    <source>
        <dbReference type="ARBA" id="ARBA00004496"/>
    </source>
</evidence>
<dbReference type="CDD" id="cd11534">
    <property type="entry name" value="NTP-PPase_HisIE_like"/>
    <property type="match status" value="1"/>
</dbReference>
<keyword evidence="10 16" id="KW-0028">Amino-acid biosynthesis</keyword>
<dbReference type="PANTHER" id="PTHR42945">
    <property type="entry name" value="HISTIDINE BIOSYNTHESIS BIFUNCTIONAL PROTEIN"/>
    <property type="match status" value="1"/>
</dbReference>
<evidence type="ECO:0000256" key="2">
    <source>
        <dbReference type="ARBA" id="ARBA00001460"/>
    </source>
</evidence>
<protein>
    <recommendedName>
        <fullName evidence="16">Histidine biosynthesis bifunctional protein HisIE</fullName>
    </recommendedName>
    <domain>
        <recommendedName>
            <fullName evidence="16">Phosphoribosyl-AMP cyclohydrolase</fullName>
            <shortName evidence="16">PRA-CH</shortName>
            <ecNumber evidence="16">3.5.4.19</ecNumber>
        </recommendedName>
    </domain>
    <domain>
        <recommendedName>
            <fullName evidence="16">Phosphoribosyl-ATP pyrophosphatase</fullName>
            <shortName evidence="16">PRA-PH</shortName>
            <ecNumber evidence="16">3.6.1.31</ecNumber>
        </recommendedName>
    </domain>
</protein>
<dbReference type="Proteomes" id="UP001500235">
    <property type="component" value="Unassembled WGS sequence"/>
</dbReference>
<dbReference type="SUPFAM" id="SSF141734">
    <property type="entry name" value="HisI-like"/>
    <property type="match status" value="1"/>
</dbReference>